<evidence type="ECO:0000256" key="1">
    <source>
        <dbReference type="ARBA" id="ARBA00022603"/>
    </source>
</evidence>
<dbReference type="GO" id="GO:0008168">
    <property type="term" value="F:methyltransferase activity"/>
    <property type="evidence" value="ECO:0007669"/>
    <property type="project" value="UniProtKB-KW"/>
</dbReference>
<gene>
    <name evidence="5" type="ORF">QRX50_22300</name>
</gene>
<keyword evidence="2 5" id="KW-0808">Transferase</keyword>
<keyword evidence="1 5" id="KW-0489">Methyltransferase</keyword>
<dbReference type="CDD" id="cd02440">
    <property type="entry name" value="AdoMet_MTases"/>
    <property type="match status" value="1"/>
</dbReference>
<dbReference type="PANTHER" id="PTHR43464">
    <property type="entry name" value="METHYLTRANSFERASE"/>
    <property type="match status" value="1"/>
</dbReference>
<dbReference type="RefSeq" id="WP_285973848.1">
    <property type="nucleotide sequence ID" value="NZ_CP127294.1"/>
</dbReference>
<dbReference type="InterPro" id="IPR041698">
    <property type="entry name" value="Methyltransf_25"/>
</dbReference>
<dbReference type="EC" id="2.1.-.-" evidence="5"/>
<proteinExistence type="predicted"/>
<dbReference type="Pfam" id="PF13649">
    <property type="entry name" value="Methyltransf_25"/>
    <property type="match status" value="1"/>
</dbReference>
<dbReference type="Proteomes" id="UP001236014">
    <property type="component" value="Chromosome"/>
</dbReference>
<protein>
    <submittedName>
        <fullName evidence="5">Class I SAM-dependent methyltransferase</fullName>
        <ecNumber evidence="5">2.1.-.-</ecNumber>
    </submittedName>
</protein>
<evidence type="ECO:0000259" key="4">
    <source>
        <dbReference type="Pfam" id="PF13649"/>
    </source>
</evidence>
<organism evidence="5 6">
    <name type="scientific">Amycolatopsis carbonis</name>
    <dbReference type="NCBI Taxonomy" id="715471"/>
    <lineage>
        <taxon>Bacteria</taxon>
        <taxon>Bacillati</taxon>
        <taxon>Actinomycetota</taxon>
        <taxon>Actinomycetes</taxon>
        <taxon>Pseudonocardiales</taxon>
        <taxon>Pseudonocardiaceae</taxon>
        <taxon>Amycolatopsis</taxon>
    </lineage>
</organism>
<dbReference type="KEGG" id="acab:QRX50_22300"/>
<dbReference type="SUPFAM" id="SSF53335">
    <property type="entry name" value="S-adenosyl-L-methionine-dependent methyltransferases"/>
    <property type="match status" value="1"/>
</dbReference>
<evidence type="ECO:0000313" key="5">
    <source>
        <dbReference type="EMBL" id="WIX83295.1"/>
    </source>
</evidence>
<dbReference type="InterPro" id="IPR029063">
    <property type="entry name" value="SAM-dependent_MTases_sf"/>
</dbReference>
<dbReference type="EMBL" id="CP127294">
    <property type="protein sequence ID" value="WIX83295.1"/>
    <property type="molecule type" value="Genomic_DNA"/>
</dbReference>
<keyword evidence="6" id="KW-1185">Reference proteome</keyword>
<dbReference type="AlphaFoldDB" id="A0A9Y2IQ82"/>
<reference evidence="5 6" key="1">
    <citation type="submission" date="2023-06" db="EMBL/GenBank/DDBJ databases">
        <authorList>
            <person name="Oyuntsetseg B."/>
            <person name="Kim S.B."/>
        </authorList>
    </citation>
    <scope>NUCLEOTIDE SEQUENCE [LARGE SCALE GENOMIC DNA]</scope>
    <source>
        <strain evidence="5 6">2-15</strain>
    </source>
</reference>
<evidence type="ECO:0000313" key="6">
    <source>
        <dbReference type="Proteomes" id="UP001236014"/>
    </source>
</evidence>
<dbReference type="GO" id="GO:0032259">
    <property type="term" value="P:methylation"/>
    <property type="evidence" value="ECO:0007669"/>
    <property type="project" value="UniProtKB-KW"/>
</dbReference>
<evidence type="ECO:0000256" key="2">
    <source>
        <dbReference type="ARBA" id="ARBA00022679"/>
    </source>
</evidence>
<accession>A0A9Y2IQ82</accession>
<sequence length="205" mass="22146">MPFNHNHRYHPLLLSLVPPEAKRALDVGCGQGRFARRLAARGLDVDAVDVSEEMVRIATALGSPGPGKVEARKGDIANDDLGQNAYGFISCIASLHHMPFDTVAKLRDALHPGGVLAVLGLARPSTPGDYAVELAFAPANVAARLVVAAGEWLNGGPDPTPEPPVDLKFPTMNELRHDAQELLPGSTIRRLSFWRHLLTYRKPLS</sequence>
<dbReference type="PANTHER" id="PTHR43464:SF19">
    <property type="entry name" value="UBIQUINONE BIOSYNTHESIS O-METHYLTRANSFERASE, MITOCHONDRIAL"/>
    <property type="match status" value="1"/>
</dbReference>
<evidence type="ECO:0000256" key="3">
    <source>
        <dbReference type="ARBA" id="ARBA00022691"/>
    </source>
</evidence>
<keyword evidence="3" id="KW-0949">S-adenosyl-L-methionine</keyword>
<name>A0A9Y2IQ82_9PSEU</name>
<dbReference type="Gene3D" id="3.40.50.150">
    <property type="entry name" value="Vaccinia Virus protein VP39"/>
    <property type="match status" value="1"/>
</dbReference>
<feature type="domain" description="Methyltransferase" evidence="4">
    <location>
        <begin position="25"/>
        <end position="114"/>
    </location>
</feature>